<dbReference type="Proteomes" id="UP000064243">
    <property type="component" value="Unassembled WGS sequence"/>
</dbReference>
<dbReference type="InterPro" id="IPR044084">
    <property type="entry name" value="AvModA-like_subst-bd"/>
</dbReference>
<dbReference type="SUPFAM" id="SSF53850">
    <property type="entry name" value="Periplasmic binding protein-like II"/>
    <property type="match status" value="1"/>
</dbReference>
<feature type="binding site" evidence="6">
    <location>
        <position position="166"/>
    </location>
    <ligand>
        <name>molybdate</name>
        <dbReference type="ChEBI" id="CHEBI:36264"/>
    </ligand>
</feature>
<evidence type="ECO:0000256" key="7">
    <source>
        <dbReference type="SAM" id="SignalP"/>
    </source>
</evidence>
<dbReference type="EMBL" id="LDUG01000018">
    <property type="protein sequence ID" value="KVW97075.1"/>
    <property type="molecule type" value="Genomic_DNA"/>
</dbReference>
<dbReference type="PANTHER" id="PTHR30632">
    <property type="entry name" value="MOLYBDATE-BINDING PERIPLASMIC PROTEIN"/>
    <property type="match status" value="1"/>
</dbReference>
<evidence type="ECO:0000256" key="1">
    <source>
        <dbReference type="ARBA" id="ARBA00009175"/>
    </source>
</evidence>
<feature type="chain" id="PRO_5007125725" evidence="7">
    <location>
        <begin position="22"/>
        <end position="260"/>
    </location>
</feature>
<evidence type="ECO:0000256" key="6">
    <source>
        <dbReference type="PIRSR" id="PIRSR004846-1"/>
    </source>
</evidence>
<dbReference type="RefSeq" id="WP_059753619.1">
    <property type="nucleotide sequence ID" value="NZ_LDUG01000018.1"/>
</dbReference>
<evidence type="ECO:0000256" key="4">
    <source>
        <dbReference type="ARBA" id="ARBA00022729"/>
    </source>
</evidence>
<evidence type="ECO:0000256" key="5">
    <source>
        <dbReference type="ARBA" id="ARBA00062515"/>
    </source>
</evidence>
<dbReference type="PATRIC" id="fig|36861.3.peg.808"/>
<dbReference type="GO" id="GO:0030973">
    <property type="term" value="F:molybdate ion binding"/>
    <property type="evidence" value="ECO:0007669"/>
    <property type="project" value="InterPro"/>
</dbReference>
<evidence type="ECO:0000256" key="2">
    <source>
        <dbReference type="ARBA" id="ARBA00022505"/>
    </source>
</evidence>
<gene>
    <name evidence="8" type="ORF">ABW22_06670</name>
</gene>
<dbReference type="InterPro" id="IPR005950">
    <property type="entry name" value="ModA"/>
</dbReference>
<keyword evidence="2 6" id="KW-0500">Molybdenum</keyword>
<evidence type="ECO:0000256" key="3">
    <source>
        <dbReference type="ARBA" id="ARBA00022723"/>
    </source>
</evidence>
<keyword evidence="9" id="KW-1185">Reference proteome</keyword>
<dbReference type="FunFam" id="3.40.190.10:FF:000035">
    <property type="entry name" value="Molybdate ABC transporter substrate-binding protein"/>
    <property type="match status" value="1"/>
</dbReference>
<dbReference type="PIRSF" id="PIRSF004846">
    <property type="entry name" value="ModA"/>
    <property type="match status" value="1"/>
</dbReference>
<dbReference type="GO" id="GO:1901359">
    <property type="term" value="F:tungstate binding"/>
    <property type="evidence" value="ECO:0007669"/>
    <property type="project" value="UniProtKB-ARBA"/>
</dbReference>
<comment type="subunit">
    <text evidence="5">The complex is composed of two ATP-binding proteins (ModC), two transmembrane proteins (ModB) and a solute-binding protein (ModA).</text>
</comment>
<proteinExistence type="inferred from homology"/>
<dbReference type="Gene3D" id="3.40.190.10">
    <property type="entry name" value="Periplasmic binding protein-like II"/>
    <property type="match status" value="2"/>
</dbReference>
<dbReference type="CDD" id="cd13539">
    <property type="entry name" value="PBP2_AvModA"/>
    <property type="match status" value="1"/>
</dbReference>
<organism evidence="8 9">
    <name type="scientific">Thiobacillus denitrificans</name>
    <dbReference type="NCBI Taxonomy" id="36861"/>
    <lineage>
        <taxon>Bacteria</taxon>
        <taxon>Pseudomonadati</taxon>
        <taxon>Pseudomonadota</taxon>
        <taxon>Betaproteobacteria</taxon>
        <taxon>Nitrosomonadales</taxon>
        <taxon>Thiobacillaceae</taxon>
        <taxon>Thiobacillus</taxon>
    </lineage>
</organism>
<keyword evidence="3 6" id="KW-0479">Metal-binding</keyword>
<feature type="signal peptide" evidence="7">
    <location>
        <begin position="1"/>
        <end position="21"/>
    </location>
</feature>
<dbReference type="GO" id="GO:0015689">
    <property type="term" value="P:molybdate ion transport"/>
    <property type="evidence" value="ECO:0007669"/>
    <property type="project" value="InterPro"/>
</dbReference>
<dbReference type="NCBIfam" id="TIGR01256">
    <property type="entry name" value="modA"/>
    <property type="match status" value="1"/>
</dbReference>
<feature type="binding site" evidence="6">
    <location>
        <position position="59"/>
    </location>
    <ligand>
        <name>molybdate</name>
        <dbReference type="ChEBI" id="CHEBI:36264"/>
    </ligand>
</feature>
<dbReference type="Pfam" id="PF13531">
    <property type="entry name" value="SBP_bac_11"/>
    <property type="match status" value="1"/>
</dbReference>
<reference evidence="8 9" key="1">
    <citation type="journal article" date="2015" name="Appl. Environ. Microbiol.">
        <title>Aerobic and Anaerobic Thiosulfate Oxidation by a Cold-Adapted, Subglacial Chemoautotroph.</title>
        <authorList>
            <person name="Harrold Z.R."/>
            <person name="Skidmore M.L."/>
            <person name="Hamilton T.L."/>
            <person name="Desch L."/>
            <person name="Amada K."/>
            <person name="van Gelder W."/>
            <person name="Glover K."/>
            <person name="Roden E.E."/>
            <person name="Boyd E.S."/>
        </authorList>
    </citation>
    <scope>NUCLEOTIDE SEQUENCE [LARGE SCALE GENOMIC DNA]</scope>
    <source>
        <strain evidence="8 9">RG</strain>
    </source>
</reference>
<dbReference type="GO" id="GO:0046872">
    <property type="term" value="F:metal ion binding"/>
    <property type="evidence" value="ECO:0007669"/>
    <property type="project" value="UniProtKB-KW"/>
</dbReference>
<name>A0A106BR31_THIDE</name>
<comment type="caution">
    <text evidence="8">The sequence shown here is derived from an EMBL/GenBank/DDBJ whole genome shotgun (WGS) entry which is preliminary data.</text>
</comment>
<dbReference type="OrthoDB" id="9785015at2"/>
<dbReference type="PANTHER" id="PTHR30632:SF14">
    <property type="entry name" value="TUNGSTATE_MOLYBDATE_CHROMATE-BINDING PROTEIN MODA"/>
    <property type="match status" value="1"/>
</dbReference>
<keyword evidence="4 7" id="KW-0732">Signal</keyword>
<protein>
    <submittedName>
        <fullName evidence="8">Molybdate ABC transporter substrate-binding protein</fullName>
    </submittedName>
</protein>
<dbReference type="InterPro" id="IPR050682">
    <property type="entry name" value="ModA/WtpA"/>
</dbReference>
<comment type="similarity">
    <text evidence="1">Belongs to the bacterial solute-binding protein ModA family.</text>
</comment>
<sequence>MIRLRPFLFATLMLLSGHAAAGKFTVAAAADLKFAMDEIIAHYKQDHPADTPQVIYGSSGKFHTQIQQNAPYDLYFSADIAYPRQLQVAGFASSPVKPYAFGRIVLWSASIDASKLNLSSLADPAIKRVAIANPRHAPYGKRAEEALRATGLWDKVAPKLVYGENIAHTAQFVQTGNAQVGIIALALALNPALSREGKYWLIPDTLHAPLEQGFIVTARARDNAGAKRFADYMGSAAARAVMVKYGFALPGEAGKQGAHP</sequence>
<evidence type="ECO:0000313" key="8">
    <source>
        <dbReference type="EMBL" id="KVW97075.1"/>
    </source>
</evidence>
<dbReference type="AlphaFoldDB" id="A0A106BR31"/>
<accession>A0A106BR31</accession>
<evidence type="ECO:0000313" key="9">
    <source>
        <dbReference type="Proteomes" id="UP000064243"/>
    </source>
</evidence>